<organism evidence="2 3">
    <name type="scientific">Glutamicibacter bergerei</name>
    <dbReference type="NCBI Taxonomy" id="256702"/>
    <lineage>
        <taxon>Bacteria</taxon>
        <taxon>Bacillati</taxon>
        <taxon>Actinomycetota</taxon>
        <taxon>Actinomycetes</taxon>
        <taxon>Micrococcales</taxon>
        <taxon>Micrococcaceae</taxon>
        <taxon>Glutamicibacter</taxon>
    </lineage>
</organism>
<gene>
    <name evidence="2" type="ORF">ACFO7V_15820</name>
</gene>
<evidence type="ECO:0000313" key="2">
    <source>
        <dbReference type="EMBL" id="MFC4717597.1"/>
    </source>
</evidence>
<protein>
    <submittedName>
        <fullName evidence="2">Uncharacterized protein</fullName>
    </submittedName>
</protein>
<keyword evidence="3" id="KW-1185">Reference proteome</keyword>
<proteinExistence type="predicted"/>
<evidence type="ECO:0000256" key="1">
    <source>
        <dbReference type="SAM" id="SignalP"/>
    </source>
</evidence>
<evidence type="ECO:0000313" key="3">
    <source>
        <dbReference type="Proteomes" id="UP001595884"/>
    </source>
</evidence>
<comment type="caution">
    <text evidence="2">The sequence shown here is derived from an EMBL/GenBank/DDBJ whole genome shotgun (WGS) entry which is preliminary data.</text>
</comment>
<dbReference type="RefSeq" id="WP_096254287.1">
    <property type="nucleotide sequence ID" value="NZ_BAAAVQ010000038.1"/>
</dbReference>
<feature type="signal peptide" evidence="1">
    <location>
        <begin position="1"/>
        <end position="29"/>
    </location>
</feature>
<sequence length="221" mass="23514">MSKIPKKITTISLIAALGLAMLGSSPAFASEKNGKPSGPQLGTIAPLTTDFSEYENVTVTPEEEQAFIAQSAKEFAELDAKGGITLPDGSFYKMDIDQLVENLDAVEDDLTATSGRMSTDGQIGVAAASWNWNSFGNCVAKEMGIKAAVELAKVFAEPQVRKALKSKQWRKASSIAYERLKKISPKVAKLIIKKAANSVLPGGIVMVIAIPVGKCAIKELL</sequence>
<name>A0ABV9MNR7_9MICC</name>
<dbReference type="EMBL" id="JBHSHE010000077">
    <property type="protein sequence ID" value="MFC4717597.1"/>
    <property type="molecule type" value="Genomic_DNA"/>
</dbReference>
<reference evidence="3" key="1">
    <citation type="journal article" date="2019" name="Int. J. Syst. Evol. Microbiol.">
        <title>The Global Catalogue of Microorganisms (GCM) 10K type strain sequencing project: providing services to taxonomists for standard genome sequencing and annotation.</title>
        <authorList>
            <consortium name="The Broad Institute Genomics Platform"/>
            <consortium name="The Broad Institute Genome Sequencing Center for Infectious Disease"/>
            <person name="Wu L."/>
            <person name="Ma J."/>
        </authorList>
    </citation>
    <scope>NUCLEOTIDE SEQUENCE [LARGE SCALE GENOMIC DNA]</scope>
    <source>
        <strain evidence="3">CGMCC 1.12849</strain>
    </source>
</reference>
<accession>A0ABV9MNR7</accession>
<feature type="chain" id="PRO_5045259576" evidence="1">
    <location>
        <begin position="30"/>
        <end position="221"/>
    </location>
</feature>
<dbReference type="Proteomes" id="UP001595884">
    <property type="component" value="Unassembled WGS sequence"/>
</dbReference>
<keyword evidence="1" id="KW-0732">Signal</keyword>